<evidence type="ECO:0000256" key="2">
    <source>
        <dbReference type="SAM" id="SignalP"/>
    </source>
</evidence>
<feature type="compositionally biased region" description="Low complexity" evidence="1">
    <location>
        <begin position="128"/>
        <end position="149"/>
    </location>
</feature>
<feature type="signal peptide" evidence="2">
    <location>
        <begin position="1"/>
        <end position="16"/>
    </location>
</feature>
<reference evidence="3" key="1">
    <citation type="journal article" date="2023" name="Mol. Biol. Evol.">
        <title>Third-Generation Sequencing Reveals the Adaptive Role of the Epigenome in Three Deep-Sea Polychaetes.</title>
        <authorList>
            <person name="Perez M."/>
            <person name="Aroh O."/>
            <person name="Sun Y."/>
            <person name="Lan Y."/>
            <person name="Juniper S.K."/>
            <person name="Young C.R."/>
            <person name="Angers B."/>
            <person name="Qian P.Y."/>
        </authorList>
    </citation>
    <scope>NUCLEOTIDE SEQUENCE</scope>
    <source>
        <strain evidence="3">P08H-3</strain>
    </source>
</reference>
<feature type="compositionally biased region" description="Polar residues" evidence="1">
    <location>
        <begin position="150"/>
        <end position="173"/>
    </location>
</feature>
<feature type="compositionally biased region" description="Low complexity" evidence="1">
    <location>
        <begin position="228"/>
        <end position="242"/>
    </location>
</feature>
<feature type="region of interest" description="Disordered" evidence="1">
    <location>
        <begin position="226"/>
        <end position="278"/>
    </location>
</feature>
<gene>
    <name evidence="3" type="ORF">LSH36_153g01006</name>
</gene>
<keyword evidence="4" id="KW-1185">Reference proteome</keyword>
<feature type="compositionally biased region" description="Polar residues" evidence="1">
    <location>
        <begin position="248"/>
        <end position="264"/>
    </location>
</feature>
<dbReference type="Proteomes" id="UP001208570">
    <property type="component" value="Unassembled WGS sequence"/>
</dbReference>
<accession>A0AAD9JUL9</accession>
<organism evidence="3 4">
    <name type="scientific">Paralvinella palmiformis</name>
    <dbReference type="NCBI Taxonomy" id="53620"/>
    <lineage>
        <taxon>Eukaryota</taxon>
        <taxon>Metazoa</taxon>
        <taxon>Spiralia</taxon>
        <taxon>Lophotrochozoa</taxon>
        <taxon>Annelida</taxon>
        <taxon>Polychaeta</taxon>
        <taxon>Sedentaria</taxon>
        <taxon>Canalipalpata</taxon>
        <taxon>Terebellida</taxon>
        <taxon>Terebelliformia</taxon>
        <taxon>Alvinellidae</taxon>
        <taxon>Paralvinella</taxon>
    </lineage>
</organism>
<keyword evidence="2" id="KW-0732">Signal</keyword>
<feature type="compositionally biased region" description="Polar residues" evidence="1">
    <location>
        <begin position="42"/>
        <end position="53"/>
    </location>
</feature>
<evidence type="ECO:0008006" key="5">
    <source>
        <dbReference type="Google" id="ProtNLM"/>
    </source>
</evidence>
<evidence type="ECO:0000313" key="4">
    <source>
        <dbReference type="Proteomes" id="UP001208570"/>
    </source>
</evidence>
<name>A0AAD9JUL9_9ANNE</name>
<sequence length="450" mass="47678">MGYSIILLSFVVAVGATYPPQPSNQQQQQQAQPQPPPPPVPATNTHTYPSNAQSPPPQQQQGYQPPVQVPVITVYEPPKMQARYPQPPKTATTGISSPQTGGGGKLKEILYILPIIQSIDRITDSLPSVSSGYGSQSQGSSRQVSSGQQMMTQSYGQMRPSAGSQRQQGSGYASQAIPAPNVNVQTGYRQVGQMGIRSNFLSMMASQAASSGYGAQGVQTASHIQLPSSYGSSSSQSQSSGYDLGNAGYQNTGSGYVSQQQKPTQNSNSGYGSSQGSVSGYGSNQMAVGGSQVMTSGYAMQMPPSSAIEVGVALKPVLSQQREYPTVSYSSLNNQPKGQLTEIYLASDTQVQDGYPMQSQGYEDQTYGNYDSGPNAYDLCEQGFNLDGFCKGKYAGLYSHPNSQCFIQCDQFETHTTSLCAPGTVWLSSGYEPSSVNQCVHSSNGITGSD</sequence>
<comment type="caution">
    <text evidence="3">The sequence shown here is derived from an EMBL/GenBank/DDBJ whole genome shotgun (WGS) entry which is preliminary data.</text>
</comment>
<dbReference type="EMBL" id="JAODUP010000153">
    <property type="protein sequence ID" value="KAK2159434.1"/>
    <property type="molecule type" value="Genomic_DNA"/>
</dbReference>
<feature type="compositionally biased region" description="Polar residues" evidence="1">
    <location>
        <begin position="89"/>
        <end position="99"/>
    </location>
</feature>
<feature type="region of interest" description="Disordered" evidence="1">
    <location>
        <begin position="127"/>
        <end position="176"/>
    </location>
</feature>
<proteinExistence type="predicted"/>
<dbReference type="AlphaFoldDB" id="A0AAD9JUL9"/>
<feature type="chain" id="PRO_5042255257" description="Chitin-binding type-2 domain-containing protein" evidence="2">
    <location>
        <begin position="17"/>
        <end position="450"/>
    </location>
</feature>
<feature type="region of interest" description="Disordered" evidence="1">
    <location>
        <begin position="80"/>
        <end position="103"/>
    </location>
</feature>
<protein>
    <recommendedName>
        <fullName evidence="5">Chitin-binding type-2 domain-containing protein</fullName>
    </recommendedName>
</protein>
<evidence type="ECO:0000256" key="1">
    <source>
        <dbReference type="SAM" id="MobiDB-lite"/>
    </source>
</evidence>
<feature type="compositionally biased region" description="Low complexity" evidence="1">
    <location>
        <begin position="265"/>
        <end position="278"/>
    </location>
</feature>
<evidence type="ECO:0000313" key="3">
    <source>
        <dbReference type="EMBL" id="KAK2159434.1"/>
    </source>
</evidence>
<feature type="compositionally biased region" description="Low complexity" evidence="1">
    <location>
        <begin position="23"/>
        <end position="32"/>
    </location>
</feature>
<feature type="region of interest" description="Disordered" evidence="1">
    <location>
        <begin position="17"/>
        <end position="64"/>
    </location>
</feature>